<dbReference type="AlphaFoldDB" id="A0A1C0YU79"/>
<feature type="region of interest" description="Disordered" evidence="1">
    <location>
        <begin position="100"/>
        <end position="119"/>
    </location>
</feature>
<dbReference type="EMBL" id="MATO01000034">
    <property type="protein sequence ID" value="OCS90702.1"/>
    <property type="molecule type" value="Genomic_DNA"/>
</dbReference>
<sequence length="213" mass="24377">MKIQAAFTPTVSFSTTGKQHAPITKEPRDTVSIGAQAKQLFQQNKRGMSVVEQLMKQRESLLDMKQSVTERATEKGNTTDVQEQLKALEEQLAAIEAKIAEEQKKKQENEEQRDNKPRTIDEAIISQSGSLQHAKTLQRIDRSLTREKASLETEMKLDAQRGFTSERKAERLTDIDEQMTFVQEKLTEAAQTETDEVVTLQEQVEQQREEERE</sequence>
<evidence type="ECO:0000256" key="1">
    <source>
        <dbReference type="SAM" id="MobiDB-lite"/>
    </source>
</evidence>
<feature type="region of interest" description="Disordered" evidence="1">
    <location>
        <begin position="1"/>
        <end position="30"/>
    </location>
</feature>
<feature type="compositionally biased region" description="Polar residues" evidence="1">
    <location>
        <begin position="7"/>
        <end position="18"/>
    </location>
</feature>
<keyword evidence="3" id="KW-1185">Reference proteome</keyword>
<evidence type="ECO:0000313" key="2">
    <source>
        <dbReference type="EMBL" id="OCS90702.1"/>
    </source>
</evidence>
<name>A0A1C0YU79_9BACL</name>
<feature type="region of interest" description="Disordered" evidence="1">
    <location>
        <begin position="147"/>
        <end position="171"/>
    </location>
</feature>
<dbReference type="OrthoDB" id="2969782at2"/>
<protein>
    <submittedName>
        <fullName evidence="2">Uncharacterized protein</fullName>
    </submittedName>
</protein>
<reference evidence="2 3" key="1">
    <citation type="submission" date="2016-07" db="EMBL/GenBank/DDBJ databases">
        <title>Caryophanon latum genome sequencing.</title>
        <authorList>
            <person name="Verma A."/>
            <person name="Pal Y."/>
            <person name="Krishnamurthi S."/>
        </authorList>
    </citation>
    <scope>NUCLEOTIDE SEQUENCE [LARGE SCALE GENOMIC DNA]</scope>
    <source>
        <strain evidence="2 3">DSM 14151</strain>
    </source>
</reference>
<accession>A0A1C0YU79</accession>
<evidence type="ECO:0000313" key="3">
    <source>
        <dbReference type="Proteomes" id="UP000093482"/>
    </source>
</evidence>
<dbReference type="RefSeq" id="WP_066464045.1">
    <property type="nucleotide sequence ID" value="NZ_MATO01000034.1"/>
</dbReference>
<proteinExistence type="predicted"/>
<organism evidence="2 3">
    <name type="scientific">Caryophanon latum</name>
    <dbReference type="NCBI Taxonomy" id="33977"/>
    <lineage>
        <taxon>Bacteria</taxon>
        <taxon>Bacillati</taxon>
        <taxon>Bacillota</taxon>
        <taxon>Bacilli</taxon>
        <taxon>Bacillales</taxon>
        <taxon>Caryophanaceae</taxon>
        <taxon>Caryophanon</taxon>
    </lineage>
</organism>
<feature type="region of interest" description="Disordered" evidence="1">
    <location>
        <begin position="188"/>
        <end position="213"/>
    </location>
</feature>
<gene>
    <name evidence="2" type="ORF">A6K76_01225</name>
</gene>
<dbReference type="Proteomes" id="UP000093482">
    <property type="component" value="Unassembled WGS sequence"/>
</dbReference>
<comment type="caution">
    <text evidence="2">The sequence shown here is derived from an EMBL/GenBank/DDBJ whole genome shotgun (WGS) entry which is preliminary data.</text>
</comment>